<feature type="region of interest" description="Disordered" evidence="1">
    <location>
        <begin position="94"/>
        <end position="160"/>
    </location>
</feature>
<name>A0A7X5ZQ06_9PSEU</name>
<protein>
    <submittedName>
        <fullName evidence="2">Uncharacterized protein</fullName>
    </submittedName>
</protein>
<dbReference type="Proteomes" id="UP000545493">
    <property type="component" value="Unassembled WGS sequence"/>
</dbReference>
<reference evidence="2 3" key="1">
    <citation type="submission" date="2020-03" db="EMBL/GenBank/DDBJ databases">
        <title>Sequencing the genomes of 1000 actinobacteria strains.</title>
        <authorList>
            <person name="Klenk H.-P."/>
        </authorList>
    </citation>
    <scope>NUCLEOTIDE SEQUENCE [LARGE SCALE GENOMIC DNA]</scope>
    <source>
        <strain evidence="2 3">DSM 45685</strain>
    </source>
</reference>
<evidence type="ECO:0000313" key="2">
    <source>
        <dbReference type="EMBL" id="NIJ11318.1"/>
    </source>
</evidence>
<sequence>MPATGTRRAPEATTAPRTGIARFRFARIWESRPPTFDDRAHARTAVPAPNGRPHFAVFGVACETGCVHTEEIYPRRLPVAAPFPSAGKRARAASLREDWGSADELGQSGAAARPGRHAAADGDPFRAVETVAARPVAGTAPSHAFSNAASLHRVRQPTDT</sequence>
<dbReference type="EMBL" id="JAAOYM010000001">
    <property type="protein sequence ID" value="NIJ11318.1"/>
    <property type="molecule type" value="Genomic_DNA"/>
</dbReference>
<gene>
    <name evidence="2" type="ORF">FHU38_001662</name>
</gene>
<evidence type="ECO:0000313" key="3">
    <source>
        <dbReference type="Proteomes" id="UP000545493"/>
    </source>
</evidence>
<dbReference type="AlphaFoldDB" id="A0A7X5ZQ06"/>
<keyword evidence="3" id="KW-1185">Reference proteome</keyword>
<accession>A0A7X5ZQ06</accession>
<comment type="caution">
    <text evidence="2">The sequence shown here is derived from an EMBL/GenBank/DDBJ whole genome shotgun (WGS) entry which is preliminary data.</text>
</comment>
<dbReference type="RefSeq" id="WP_167168446.1">
    <property type="nucleotide sequence ID" value="NZ_JAAOYM010000001.1"/>
</dbReference>
<proteinExistence type="predicted"/>
<organism evidence="2 3">
    <name type="scientific">Saccharomonospora amisosensis</name>
    <dbReference type="NCBI Taxonomy" id="1128677"/>
    <lineage>
        <taxon>Bacteria</taxon>
        <taxon>Bacillati</taxon>
        <taxon>Actinomycetota</taxon>
        <taxon>Actinomycetes</taxon>
        <taxon>Pseudonocardiales</taxon>
        <taxon>Pseudonocardiaceae</taxon>
        <taxon>Saccharomonospora</taxon>
    </lineage>
</organism>
<evidence type="ECO:0000256" key="1">
    <source>
        <dbReference type="SAM" id="MobiDB-lite"/>
    </source>
</evidence>